<evidence type="ECO:0000256" key="2">
    <source>
        <dbReference type="ARBA" id="ARBA00023186"/>
    </source>
</evidence>
<dbReference type="PANTHER" id="PTHR33643:SF1">
    <property type="entry name" value="UREASE ACCESSORY PROTEIN D"/>
    <property type="match status" value="1"/>
</dbReference>
<evidence type="ECO:0000256" key="3">
    <source>
        <dbReference type="HAMAP-Rule" id="MF_01384"/>
    </source>
</evidence>
<reference evidence="4 5" key="1">
    <citation type="journal article" date="2012" name="J. Bacteriol.">
        <title>Draft Genome Sequence of Novosphingobium nitrogenifigens Y88T.</title>
        <authorList>
            <person name="Strabala T.J."/>
            <person name="Macdonald L."/>
            <person name="Liu V."/>
            <person name="Smit A.M."/>
        </authorList>
    </citation>
    <scope>NUCLEOTIDE SEQUENCE [LARGE SCALE GENOMIC DNA]</scope>
    <source>
        <strain evidence="4 5">DSM 19370</strain>
    </source>
</reference>
<dbReference type="HAMAP" id="MF_01384">
    <property type="entry name" value="UreD"/>
    <property type="match status" value="1"/>
</dbReference>
<gene>
    <name evidence="3" type="primary">ureD</name>
    <name evidence="4" type="ORF">Y88_1321</name>
</gene>
<comment type="similarity">
    <text evidence="1 3">Belongs to the UreD family.</text>
</comment>
<comment type="subcellular location">
    <subcellularLocation>
        <location evidence="3">Cytoplasm</location>
    </subcellularLocation>
</comment>
<keyword evidence="3" id="KW-0996">Nickel insertion</keyword>
<dbReference type="HOGENOM" id="CLU_056339_2_0_5"/>
<comment type="function">
    <text evidence="3">Required for maturation of urease via the functional incorporation of the urease nickel metallocenter.</text>
</comment>
<protein>
    <recommendedName>
        <fullName evidence="3">Urease accessory protein UreD</fullName>
    </recommendedName>
</protein>
<keyword evidence="2 3" id="KW-0143">Chaperone</keyword>
<keyword evidence="3" id="KW-0963">Cytoplasm</keyword>
<evidence type="ECO:0000313" key="5">
    <source>
        <dbReference type="Proteomes" id="UP000004728"/>
    </source>
</evidence>
<dbReference type="InterPro" id="IPR002669">
    <property type="entry name" value="UreD"/>
</dbReference>
<dbReference type="InParanoid" id="F1Z7W6"/>
<dbReference type="STRING" id="983920.Y88_1321"/>
<comment type="subunit">
    <text evidence="3">UreD, UreF and UreG form a complex that acts as a GTP-hydrolysis-dependent molecular chaperone, activating the urease apoprotein by helping to assemble the nickel containing metallocenter of UreC. The UreE protein probably delivers the nickel.</text>
</comment>
<dbReference type="eggNOG" id="COG0829">
    <property type="taxonomic scope" value="Bacteria"/>
</dbReference>
<proteinExistence type="inferred from homology"/>
<sequence>MSFLDRASSAPSFPRFSETALRHQRVDGHARLRFGPNGLADLYQRAPCRVLFPAVPTGAFPLAVMLTTSGGLTGGDRIALDIAVDEGACASVMGQAAEKLYRVGPGEAPASIVTRIDIADGARAEWLAQEAILFDAARLDRRTEIALSGSARLLAVESLVFGRIAMGERMTTGLIRDAWRIRRDGRLVWADGFVMEDDIAGLCAAPWGLGDAVAMASAIYAGPDAAAHLPLAREVIELATGDGAEGGATLVNGILLLRLLDSDAARLRRRLSHLLSVLREAALGLSTPLPAVWTH</sequence>
<comment type="caution">
    <text evidence="4">The sequence shown here is derived from an EMBL/GenBank/DDBJ whole genome shotgun (WGS) entry which is preliminary data.</text>
</comment>
<accession>F1Z7W6</accession>
<organism evidence="4 5">
    <name type="scientific">Novosphingobium nitrogenifigens DSM 19370</name>
    <dbReference type="NCBI Taxonomy" id="983920"/>
    <lineage>
        <taxon>Bacteria</taxon>
        <taxon>Pseudomonadati</taxon>
        <taxon>Pseudomonadota</taxon>
        <taxon>Alphaproteobacteria</taxon>
        <taxon>Sphingomonadales</taxon>
        <taxon>Sphingomonadaceae</taxon>
        <taxon>Novosphingobium</taxon>
    </lineage>
</organism>
<evidence type="ECO:0000313" key="4">
    <source>
        <dbReference type="EMBL" id="EGD59259.1"/>
    </source>
</evidence>
<dbReference type="RefSeq" id="WP_008065260.1">
    <property type="nucleotide sequence ID" value="NZ_AQWK01000001.1"/>
</dbReference>
<dbReference type="OrthoDB" id="9798842at2"/>
<evidence type="ECO:0000256" key="1">
    <source>
        <dbReference type="ARBA" id="ARBA00007177"/>
    </source>
</evidence>
<dbReference type="Proteomes" id="UP000004728">
    <property type="component" value="Unassembled WGS sequence"/>
</dbReference>
<dbReference type="GO" id="GO:0005737">
    <property type="term" value="C:cytoplasm"/>
    <property type="evidence" value="ECO:0007669"/>
    <property type="project" value="UniProtKB-SubCell"/>
</dbReference>
<dbReference type="EMBL" id="AEWJ01000037">
    <property type="protein sequence ID" value="EGD59259.1"/>
    <property type="molecule type" value="Genomic_DNA"/>
</dbReference>
<dbReference type="PANTHER" id="PTHR33643">
    <property type="entry name" value="UREASE ACCESSORY PROTEIN D"/>
    <property type="match status" value="1"/>
</dbReference>
<name>F1Z7W6_9SPHN</name>
<dbReference type="AlphaFoldDB" id="F1Z7W6"/>
<dbReference type="GO" id="GO:0016151">
    <property type="term" value="F:nickel cation binding"/>
    <property type="evidence" value="ECO:0007669"/>
    <property type="project" value="UniProtKB-UniRule"/>
</dbReference>
<dbReference type="Pfam" id="PF01774">
    <property type="entry name" value="UreD"/>
    <property type="match status" value="1"/>
</dbReference>
<keyword evidence="5" id="KW-1185">Reference proteome</keyword>